<feature type="domain" description="HTH luxR-type" evidence="4">
    <location>
        <begin position="150"/>
        <end position="215"/>
    </location>
</feature>
<reference evidence="6 7" key="1">
    <citation type="submission" date="2015-07" db="EMBL/GenBank/DDBJ databases">
        <title>Draft genome of Bellilinea caldifistulae DSM 17877.</title>
        <authorList>
            <person name="Hemp J."/>
            <person name="Ward L.M."/>
            <person name="Pace L.A."/>
            <person name="Fischer W.W."/>
        </authorList>
    </citation>
    <scope>NUCLEOTIDE SEQUENCE [LARGE SCALE GENOMIC DNA]</scope>
    <source>
        <strain evidence="6 7">GOMI-1</strain>
    </source>
</reference>
<dbReference type="PANTHER" id="PTHR43214">
    <property type="entry name" value="TWO-COMPONENT RESPONSE REGULATOR"/>
    <property type="match status" value="1"/>
</dbReference>
<dbReference type="InterPro" id="IPR011006">
    <property type="entry name" value="CheY-like_superfamily"/>
</dbReference>
<dbReference type="GO" id="GO:0003677">
    <property type="term" value="F:DNA binding"/>
    <property type="evidence" value="ECO:0007669"/>
    <property type="project" value="UniProtKB-KW"/>
</dbReference>
<dbReference type="EMBL" id="LGHJ01000017">
    <property type="protein sequence ID" value="KPL74400.1"/>
    <property type="molecule type" value="Genomic_DNA"/>
</dbReference>
<evidence type="ECO:0000256" key="1">
    <source>
        <dbReference type="ARBA" id="ARBA00022553"/>
    </source>
</evidence>
<accession>A0A0P6X0P5</accession>
<dbReference type="PROSITE" id="PS00622">
    <property type="entry name" value="HTH_LUXR_1"/>
    <property type="match status" value="1"/>
</dbReference>
<organism evidence="6 7">
    <name type="scientific">Bellilinea caldifistulae</name>
    <dbReference type="NCBI Taxonomy" id="360411"/>
    <lineage>
        <taxon>Bacteria</taxon>
        <taxon>Bacillati</taxon>
        <taxon>Chloroflexota</taxon>
        <taxon>Anaerolineae</taxon>
        <taxon>Anaerolineales</taxon>
        <taxon>Anaerolineaceae</taxon>
        <taxon>Bellilinea</taxon>
    </lineage>
</organism>
<keyword evidence="2" id="KW-0238">DNA-binding</keyword>
<evidence type="ECO:0000256" key="3">
    <source>
        <dbReference type="PROSITE-ProRule" id="PRU00169"/>
    </source>
</evidence>
<proteinExistence type="predicted"/>
<dbReference type="OrthoDB" id="9780153at2"/>
<evidence type="ECO:0000259" key="5">
    <source>
        <dbReference type="PROSITE" id="PS50110"/>
    </source>
</evidence>
<gene>
    <name evidence="6" type="ORF">AC812_11210</name>
</gene>
<dbReference type="RefSeq" id="WP_061918497.1">
    <property type="nucleotide sequence ID" value="NZ_DF967971.1"/>
</dbReference>
<dbReference type="Proteomes" id="UP000050514">
    <property type="component" value="Unassembled WGS sequence"/>
</dbReference>
<keyword evidence="7" id="KW-1185">Reference proteome</keyword>
<feature type="domain" description="Response regulatory" evidence="5">
    <location>
        <begin position="9"/>
        <end position="125"/>
    </location>
</feature>
<sequence length="221" mass="24628">MDKTPNPITVIIVDDHAVVRQGLIAFLQTQEDIEIIGEAENGAQLLKLLPHSVPDVLLMDLIMPDMDGVEATRRVKAISPHTQVIIFTSYYKDEHIFPAVRAGALSYILKDTKPAELVDAIRKASRGEAVLHPRVAARLVQEVQGIRSETINPFSELSDRELEILRLIASGISNREIAEVLFISEKTVKSHVSNILSKLHLADRTQAAVYAWNQGIVRRDE</sequence>
<feature type="modified residue" description="4-aspartylphosphate" evidence="3">
    <location>
        <position position="60"/>
    </location>
</feature>
<dbReference type="SMART" id="SM00421">
    <property type="entry name" value="HTH_LUXR"/>
    <property type="match status" value="1"/>
</dbReference>
<evidence type="ECO:0000313" key="7">
    <source>
        <dbReference type="Proteomes" id="UP000050514"/>
    </source>
</evidence>
<comment type="caution">
    <text evidence="6">The sequence shown here is derived from an EMBL/GenBank/DDBJ whole genome shotgun (WGS) entry which is preliminary data.</text>
</comment>
<dbReference type="SUPFAM" id="SSF52172">
    <property type="entry name" value="CheY-like"/>
    <property type="match status" value="1"/>
</dbReference>
<dbReference type="InterPro" id="IPR000792">
    <property type="entry name" value="Tscrpt_reg_LuxR_C"/>
</dbReference>
<evidence type="ECO:0000259" key="4">
    <source>
        <dbReference type="PROSITE" id="PS50043"/>
    </source>
</evidence>
<dbReference type="Gene3D" id="3.40.50.2300">
    <property type="match status" value="1"/>
</dbReference>
<dbReference type="PRINTS" id="PR00038">
    <property type="entry name" value="HTHLUXR"/>
</dbReference>
<dbReference type="InterPro" id="IPR058245">
    <property type="entry name" value="NreC/VraR/RcsB-like_REC"/>
</dbReference>
<evidence type="ECO:0000256" key="2">
    <source>
        <dbReference type="ARBA" id="ARBA00023125"/>
    </source>
</evidence>
<dbReference type="STRING" id="360411.AC812_11210"/>
<dbReference type="GO" id="GO:0000160">
    <property type="term" value="P:phosphorelay signal transduction system"/>
    <property type="evidence" value="ECO:0007669"/>
    <property type="project" value="InterPro"/>
</dbReference>
<dbReference type="InterPro" id="IPR039420">
    <property type="entry name" value="WalR-like"/>
</dbReference>
<dbReference type="SMART" id="SM00448">
    <property type="entry name" value="REC"/>
    <property type="match status" value="1"/>
</dbReference>
<dbReference type="AlphaFoldDB" id="A0A0P6X0P5"/>
<dbReference type="GO" id="GO:0006355">
    <property type="term" value="P:regulation of DNA-templated transcription"/>
    <property type="evidence" value="ECO:0007669"/>
    <property type="project" value="InterPro"/>
</dbReference>
<keyword evidence="1 3" id="KW-0597">Phosphoprotein</keyword>
<protein>
    <submittedName>
        <fullName evidence="6">LuxR family transcriptional regulator</fullName>
    </submittedName>
</protein>
<dbReference type="Pfam" id="PF00196">
    <property type="entry name" value="GerE"/>
    <property type="match status" value="1"/>
</dbReference>
<name>A0A0P6X0P5_9CHLR</name>
<dbReference type="PROSITE" id="PS50043">
    <property type="entry name" value="HTH_LUXR_2"/>
    <property type="match status" value="1"/>
</dbReference>
<dbReference type="PANTHER" id="PTHR43214:SF37">
    <property type="entry name" value="TRANSCRIPTIONAL REGULATORY PROTEIN YDFI"/>
    <property type="match status" value="1"/>
</dbReference>
<dbReference type="PROSITE" id="PS50110">
    <property type="entry name" value="RESPONSE_REGULATORY"/>
    <property type="match status" value="1"/>
</dbReference>
<dbReference type="CDD" id="cd06170">
    <property type="entry name" value="LuxR_C_like"/>
    <property type="match status" value="1"/>
</dbReference>
<dbReference type="CDD" id="cd17535">
    <property type="entry name" value="REC_NarL-like"/>
    <property type="match status" value="1"/>
</dbReference>
<evidence type="ECO:0000313" key="6">
    <source>
        <dbReference type="EMBL" id="KPL74400.1"/>
    </source>
</evidence>
<dbReference type="InterPro" id="IPR001789">
    <property type="entry name" value="Sig_transdc_resp-reg_receiver"/>
</dbReference>
<dbReference type="Pfam" id="PF00072">
    <property type="entry name" value="Response_reg"/>
    <property type="match status" value="1"/>
</dbReference>